<evidence type="ECO:0000313" key="3">
    <source>
        <dbReference type="Proteomes" id="UP000821866"/>
    </source>
</evidence>
<protein>
    <submittedName>
        <fullName evidence="2">Uncharacterized protein</fullName>
    </submittedName>
</protein>
<dbReference type="Proteomes" id="UP000821866">
    <property type="component" value="Chromosome 1"/>
</dbReference>
<reference evidence="2" key="2">
    <citation type="submission" date="2021-09" db="EMBL/GenBank/DDBJ databases">
        <authorList>
            <person name="Jia N."/>
            <person name="Wang J."/>
            <person name="Shi W."/>
            <person name="Du L."/>
            <person name="Sun Y."/>
            <person name="Zhan W."/>
            <person name="Jiang J."/>
            <person name="Wang Q."/>
            <person name="Zhang B."/>
            <person name="Ji P."/>
            <person name="Sakyi L.B."/>
            <person name="Cui X."/>
            <person name="Yuan T."/>
            <person name="Jiang B."/>
            <person name="Yang W."/>
            <person name="Lam T.T.-Y."/>
            <person name="Chang Q."/>
            <person name="Ding S."/>
            <person name="Wang X."/>
            <person name="Zhu J."/>
            <person name="Ruan X."/>
            <person name="Zhao L."/>
            <person name="Wei J."/>
            <person name="Que T."/>
            <person name="Du C."/>
            <person name="Cheng J."/>
            <person name="Dai P."/>
            <person name="Han X."/>
            <person name="Huang E."/>
            <person name="Gao Y."/>
            <person name="Liu J."/>
            <person name="Shao H."/>
            <person name="Ye R."/>
            <person name="Li L."/>
            <person name="Wei W."/>
            <person name="Wang X."/>
            <person name="Wang C."/>
            <person name="Huo Q."/>
            <person name="Li W."/>
            <person name="Guo W."/>
            <person name="Chen H."/>
            <person name="Chen S."/>
            <person name="Zhou L."/>
            <person name="Zhou L."/>
            <person name="Ni X."/>
            <person name="Tian J."/>
            <person name="Zhou Y."/>
            <person name="Sheng Y."/>
            <person name="Liu T."/>
            <person name="Pan Y."/>
            <person name="Xia L."/>
            <person name="Li J."/>
            <person name="Zhao F."/>
            <person name="Cao W."/>
        </authorList>
    </citation>
    <scope>NUCLEOTIDE SEQUENCE</scope>
    <source>
        <strain evidence="2">Rmic-2018</strain>
        <tissue evidence="2">Larvae</tissue>
    </source>
</reference>
<reference evidence="2" key="1">
    <citation type="journal article" date="2020" name="Cell">
        <title>Large-Scale Comparative Analyses of Tick Genomes Elucidate Their Genetic Diversity and Vector Capacities.</title>
        <authorList>
            <consortium name="Tick Genome and Microbiome Consortium (TIGMIC)"/>
            <person name="Jia N."/>
            <person name="Wang J."/>
            <person name="Shi W."/>
            <person name="Du L."/>
            <person name="Sun Y."/>
            <person name="Zhan W."/>
            <person name="Jiang J.F."/>
            <person name="Wang Q."/>
            <person name="Zhang B."/>
            <person name="Ji P."/>
            <person name="Bell-Sakyi L."/>
            <person name="Cui X.M."/>
            <person name="Yuan T.T."/>
            <person name="Jiang B.G."/>
            <person name="Yang W.F."/>
            <person name="Lam T.T."/>
            <person name="Chang Q.C."/>
            <person name="Ding S.J."/>
            <person name="Wang X.J."/>
            <person name="Zhu J.G."/>
            <person name="Ruan X.D."/>
            <person name="Zhao L."/>
            <person name="Wei J.T."/>
            <person name="Ye R.Z."/>
            <person name="Que T.C."/>
            <person name="Du C.H."/>
            <person name="Zhou Y.H."/>
            <person name="Cheng J.X."/>
            <person name="Dai P.F."/>
            <person name="Guo W.B."/>
            <person name="Han X.H."/>
            <person name="Huang E.J."/>
            <person name="Li L.F."/>
            <person name="Wei W."/>
            <person name="Gao Y.C."/>
            <person name="Liu J.Z."/>
            <person name="Shao H.Z."/>
            <person name="Wang X."/>
            <person name="Wang C.C."/>
            <person name="Yang T.C."/>
            <person name="Huo Q.B."/>
            <person name="Li W."/>
            <person name="Chen H.Y."/>
            <person name="Chen S.E."/>
            <person name="Zhou L.G."/>
            <person name="Ni X.B."/>
            <person name="Tian J.H."/>
            <person name="Sheng Y."/>
            <person name="Liu T."/>
            <person name="Pan Y.S."/>
            <person name="Xia L.Y."/>
            <person name="Li J."/>
            <person name="Zhao F."/>
            <person name="Cao W.C."/>
        </authorList>
    </citation>
    <scope>NUCLEOTIDE SEQUENCE</scope>
    <source>
        <strain evidence="2">Rmic-2018</strain>
    </source>
</reference>
<organism evidence="2 3">
    <name type="scientific">Rhipicephalus microplus</name>
    <name type="common">Cattle tick</name>
    <name type="synonym">Boophilus microplus</name>
    <dbReference type="NCBI Taxonomy" id="6941"/>
    <lineage>
        <taxon>Eukaryota</taxon>
        <taxon>Metazoa</taxon>
        <taxon>Ecdysozoa</taxon>
        <taxon>Arthropoda</taxon>
        <taxon>Chelicerata</taxon>
        <taxon>Arachnida</taxon>
        <taxon>Acari</taxon>
        <taxon>Parasitiformes</taxon>
        <taxon>Ixodida</taxon>
        <taxon>Ixodoidea</taxon>
        <taxon>Ixodidae</taxon>
        <taxon>Rhipicephalinae</taxon>
        <taxon>Rhipicephalus</taxon>
        <taxon>Boophilus</taxon>
    </lineage>
</organism>
<feature type="region of interest" description="Disordered" evidence="1">
    <location>
        <begin position="87"/>
        <end position="108"/>
    </location>
</feature>
<dbReference type="EMBL" id="JABSTU010000001">
    <property type="protein sequence ID" value="KAH8040785.1"/>
    <property type="molecule type" value="Genomic_DNA"/>
</dbReference>
<accession>A0A9J6F2M3</accession>
<comment type="caution">
    <text evidence="2">The sequence shown here is derived from an EMBL/GenBank/DDBJ whole genome shotgun (WGS) entry which is preliminary data.</text>
</comment>
<dbReference type="VEuPathDB" id="VectorBase:LOC119177990"/>
<dbReference type="AlphaFoldDB" id="A0A9J6F2M3"/>
<name>A0A9J6F2M3_RHIMP</name>
<proteinExistence type="predicted"/>
<sequence length="108" mass="12658">MFISSRLLLRRADKTTVKDYSGTYRIHLVPCTVREGSPFSEPMRCTPQEPVPFELPIHFQQVSDPVPTRFSLDTQFHITRRRDVWLRRPEQQRPDDDDDVDVSFAPGE</sequence>
<evidence type="ECO:0000313" key="2">
    <source>
        <dbReference type="EMBL" id="KAH8040785.1"/>
    </source>
</evidence>
<evidence type="ECO:0000256" key="1">
    <source>
        <dbReference type="SAM" id="MobiDB-lite"/>
    </source>
</evidence>
<keyword evidence="3" id="KW-1185">Reference proteome</keyword>
<gene>
    <name evidence="2" type="ORF">HPB51_012955</name>
</gene>